<evidence type="ECO:0000313" key="2">
    <source>
        <dbReference type="Proteomes" id="UP001176429"/>
    </source>
</evidence>
<name>A0ABT9B5T9_9BACT</name>
<protein>
    <submittedName>
        <fullName evidence="1">Uncharacterized protein</fullName>
    </submittedName>
</protein>
<evidence type="ECO:0000313" key="1">
    <source>
        <dbReference type="EMBL" id="MDO7873160.1"/>
    </source>
</evidence>
<keyword evidence="2" id="KW-1185">Reference proteome</keyword>
<dbReference type="Proteomes" id="UP001176429">
    <property type="component" value="Unassembled WGS sequence"/>
</dbReference>
<comment type="caution">
    <text evidence="1">The sequence shown here is derived from an EMBL/GenBank/DDBJ whole genome shotgun (WGS) entry which is preliminary data.</text>
</comment>
<reference evidence="1" key="1">
    <citation type="submission" date="2023-07" db="EMBL/GenBank/DDBJ databases">
        <authorList>
            <person name="Kim M.K."/>
        </authorList>
    </citation>
    <scope>NUCLEOTIDE SEQUENCE</scope>
    <source>
        <strain evidence="1">ASUV-10-1</strain>
    </source>
</reference>
<organism evidence="1 2">
    <name type="scientific">Hymenobacter aranciens</name>
    <dbReference type="NCBI Taxonomy" id="3063996"/>
    <lineage>
        <taxon>Bacteria</taxon>
        <taxon>Pseudomonadati</taxon>
        <taxon>Bacteroidota</taxon>
        <taxon>Cytophagia</taxon>
        <taxon>Cytophagales</taxon>
        <taxon>Hymenobacteraceae</taxon>
        <taxon>Hymenobacter</taxon>
    </lineage>
</organism>
<dbReference type="EMBL" id="JAUQSY010000001">
    <property type="protein sequence ID" value="MDO7873160.1"/>
    <property type="molecule type" value="Genomic_DNA"/>
</dbReference>
<accession>A0ABT9B5T9</accession>
<gene>
    <name evidence="1" type="ORF">Q5H93_00325</name>
</gene>
<dbReference type="RefSeq" id="WP_305004476.1">
    <property type="nucleotide sequence ID" value="NZ_JAUQSY010000001.1"/>
</dbReference>
<sequence>MRKIVYLLGDLFKDDNRPIEDTSAGFLEHNTLLQDIADPDGRLTLIKSQTQALAMELTTCETAIGKGQAQQHGGRELTQAEYDKVMKIIRENESALRNRYVVKDAELRKRLYDLWYANKLVPYNAANLKTMPGIVRTYLEILEDEKGSLPKDFYEETVKDLTPFAETRSNQQKQINATQKAIADRQLLLPRLTEQLTANLHELCVFYRTDKMQVLTYFNPRYFEVQVSARPGHYTARVATRHTNQVLDVLDAQQKYTKVKLAVKESIDLCFYRGDDSQTPPPAEPLLVSKGSPVTLPLAELPGSGALLLVRNATAYVGHYVVDLS</sequence>
<proteinExistence type="predicted"/>